<dbReference type="InterPro" id="IPR025461">
    <property type="entry name" value="ABA4-like"/>
</dbReference>
<feature type="transmembrane region" description="Helical" evidence="1">
    <location>
        <begin position="6"/>
        <end position="24"/>
    </location>
</feature>
<comment type="caution">
    <text evidence="2">The sequence shown here is derived from an EMBL/GenBank/DDBJ whole genome shotgun (WGS) entry which is preliminary data.</text>
</comment>
<feature type="transmembrane region" description="Helical" evidence="1">
    <location>
        <begin position="109"/>
        <end position="129"/>
    </location>
</feature>
<gene>
    <name evidence="2" type="ORF">Q0590_07045</name>
</gene>
<dbReference type="Proteomes" id="UP001168528">
    <property type="component" value="Unassembled WGS sequence"/>
</dbReference>
<evidence type="ECO:0000313" key="3">
    <source>
        <dbReference type="Proteomes" id="UP001168528"/>
    </source>
</evidence>
<dbReference type="RefSeq" id="WP_302036808.1">
    <property type="nucleotide sequence ID" value="NZ_JAUKPO010000003.1"/>
</dbReference>
<keyword evidence="1" id="KW-0472">Membrane</keyword>
<proteinExistence type="predicted"/>
<evidence type="ECO:0000256" key="1">
    <source>
        <dbReference type="SAM" id="Phobius"/>
    </source>
</evidence>
<reference evidence="2" key="1">
    <citation type="submission" date="2023-07" db="EMBL/GenBank/DDBJ databases">
        <title>The genome sequence of Rhodocytophaga aerolata KACC 12507.</title>
        <authorList>
            <person name="Zhang X."/>
        </authorList>
    </citation>
    <scope>NUCLEOTIDE SEQUENCE</scope>
    <source>
        <strain evidence="2">KACC 12507</strain>
    </source>
</reference>
<accession>A0ABT8R1N0</accession>
<evidence type="ECO:0000313" key="2">
    <source>
        <dbReference type="EMBL" id="MDO1446002.1"/>
    </source>
</evidence>
<keyword evidence="1" id="KW-0812">Transmembrane</keyword>
<dbReference type="EMBL" id="JAUKPO010000003">
    <property type="protein sequence ID" value="MDO1446002.1"/>
    <property type="molecule type" value="Genomic_DNA"/>
</dbReference>
<name>A0ABT8R1N0_9BACT</name>
<protein>
    <submittedName>
        <fullName evidence="2">ABA4-like family protein</fullName>
    </submittedName>
</protein>
<organism evidence="2 3">
    <name type="scientific">Rhodocytophaga aerolata</name>
    <dbReference type="NCBI Taxonomy" id="455078"/>
    <lineage>
        <taxon>Bacteria</taxon>
        <taxon>Pseudomonadati</taxon>
        <taxon>Bacteroidota</taxon>
        <taxon>Cytophagia</taxon>
        <taxon>Cytophagales</taxon>
        <taxon>Rhodocytophagaceae</taxon>
        <taxon>Rhodocytophaga</taxon>
    </lineage>
</organism>
<keyword evidence="1" id="KW-1133">Transmembrane helix</keyword>
<dbReference type="PANTHER" id="PTHR34543:SF1">
    <property type="entry name" value="PROTEIN ABA DEFICIENT 4, CHLOROPLASTIC"/>
    <property type="match status" value="1"/>
</dbReference>
<sequence>MSAEVLFSICSTLVLPQWLLLIFAPRWKWTKWLRDTYSIPLLLAVVYGYLIAAHMGEAPDSGFSSLTQVKNLFANDFLLLAGWIHYLAFDLVVGSWISKDAQQQGMSHLVVVPCLFFTFMLGPIGFLLYQLSKRIIVKKSASYESA</sequence>
<dbReference type="Pfam" id="PF14108">
    <property type="entry name" value="ABA4-like"/>
    <property type="match status" value="1"/>
</dbReference>
<dbReference type="PANTHER" id="PTHR34543">
    <property type="entry name" value="PROTEIN ABA DEFICIENT 4, CHLOROPLASTIC"/>
    <property type="match status" value="1"/>
</dbReference>
<feature type="transmembrane region" description="Helical" evidence="1">
    <location>
        <begin position="77"/>
        <end position="97"/>
    </location>
</feature>
<feature type="transmembrane region" description="Helical" evidence="1">
    <location>
        <begin position="36"/>
        <end position="57"/>
    </location>
</feature>
<keyword evidence="3" id="KW-1185">Reference proteome</keyword>